<dbReference type="Proteomes" id="UP000181917">
    <property type="component" value="Unassembled WGS sequence"/>
</dbReference>
<evidence type="ECO:0000256" key="9">
    <source>
        <dbReference type="SAM" id="Phobius"/>
    </source>
</evidence>
<organism evidence="10 11">
    <name type="scientific">Crystallibacter crystallopoietes</name>
    <dbReference type="NCBI Taxonomy" id="37928"/>
    <lineage>
        <taxon>Bacteria</taxon>
        <taxon>Bacillati</taxon>
        <taxon>Actinomycetota</taxon>
        <taxon>Actinomycetes</taxon>
        <taxon>Micrococcales</taxon>
        <taxon>Micrococcaceae</taxon>
        <taxon>Crystallibacter</taxon>
    </lineage>
</organism>
<dbReference type="PANTHER" id="PTHR21716">
    <property type="entry name" value="TRANSMEMBRANE PROTEIN"/>
    <property type="match status" value="1"/>
</dbReference>
<feature type="transmembrane region" description="Helical" evidence="9">
    <location>
        <begin position="106"/>
        <end position="127"/>
    </location>
</feature>
<dbReference type="GO" id="GO:0005886">
    <property type="term" value="C:plasma membrane"/>
    <property type="evidence" value="ECO:0007669"/>
    <property type="project" value="UniProtKB-SubCell"/>
</dbReference>
<keyword evidence="11" id="KW-1185">Reference proteome</keyword>
<keyword evidence="7 9" id="KW-0472">Membrane</keyword>
<keyword evidence="6 9" id="KW-1133">Transmembrane helix</keyword>
<evidence type="ECO:0000313" key="11">
    <source>
        <dbReference type="Proteomes" id="UP000181917"/>
    </source>
</evidence>
<proteinExistence type="inferred from homology"/>
<dbReference type="AlphaFoldDB" id="A0A1H1A5R7"/>
<evidence type="ECO:0000256" key="2">
    <source>
        <dbReference type="ARBA" id="ARBA00009773"/>
    </source>
</evidence>
<keyword evidence="5 9" id="KW-0812">Transmembrane</keyword>
<feature type="region of interest" description="Disordered" evidence="8">
    <location>
        <begin position="387"/>
        <end position="417"/>
    </location>
</feature>
<evidence type="ECO:0000256" key="6">
    <source>
        <dbReference type="ARBA" id="ARBA00022989"/>
    </source>
</evidence>
<feature type="transmembrane region" description="Helical" evidence="9">
    <location>
        <begin position="345"/>
        <end position="376"/>
    </location>
</feature>
<dbReference type="RefSeq" id="WP_074699300.1">
    <property type="nucleotide sequence ID" value="NZ_CP018863.1"/>
</dbReference>
<keyword evidence="4" id="KW-1003">Cell membrane</keyword>
<dbReference type="EMBL" id="FNKH01000002">
    <property type="protein sequence ID" value="SDQ35048.1"/>
    <property type="molecule type" value="Genomic_DNA"/>
</dbReference>
<sequence length="417" mass="43280">MRFIPKRQASTARSVSSTLKADPDAVESATGPGVKPQEPRGIFAAGVDRTALWTGRAVVIAIGLVLAWWLVRSLWSVVFPTILALLLASILWPVNRLARRIMPKALAAFVTVLAALAAVVGVLMLVIPSLASGTAGLAGKARENLGQITQFLAGPPFNLENADLNSLVDSAVSQIREHAGDIASGITTGLGAITAGTVIFVLVLVFTFFCLKDGDRFLAWTSRWTDAKVYVHAAAVTSRAWQTLSGYIAAQAAVALVDAVFIGAALFILGIPLALPLTVLIFIAAFIPVVGAVATGLLAALIALISHGWVTALIVLGVVIVVQQLESNLLQPFLVGTKLKIHPAVVLASVTVGGTLFGIVGAFLSVPTTAVGIVVLRYLRDVVFPAQPEGDDADAGSSDGGRPESEAAVAGAQAEHD</sequence>
<reference evidence="10 11" key="1">
    <citation type="submission" date="2016-10" db="EMBL/GenBank/DDBJ databases">
        <authorList>
            <person name="de Groot N.N."/>
        </authorList>
    </citation>
    <scope>NUCLEOTIDE SEQUENCE [LARGE SCALE GENOMIC DNA]</scope>
    <source>
        <strain evidence="10 11">DSM 20117</strain>
    </source>
</reference>
<feature type="transmembrane region" description="Helical" evidence="9">
    <location>
        <begin position="247"/>
        <end position="271"/>
    </location>
</feature>
<dbReference type="InterPro" id="IPR002549">
    <property type="entry name" value="AI-2E-like"/>
</dbReference>
<accession>A0A1H1A5R7</accession>
<protein>
    <submittedName>
        <fullName evidence="10">Predicted PurR-regulated permease PerM</fullName>
    </submittedName>
</protein>
<keyword evidence="3" id="KW-0813">Transport</keyword>
<dbReference type="KEGG" id="acry:AC20117_13480"/>
<name>A0A1H1A5R7_9MICC</name>
<feature type="transmembrane region" description="Helical" evidence="9">
    <location>
        <begin position="77"/>
        <end position="94"/>
    </location>
</feature>
<evidence type="ECO:0000256" key="7">
    <source>
        <dbReference type="ARBA" id="ARBA00023136"/>
    </source>
</evidence>
<evidence type="ECO:0000256" key="8">
    <source>
        <dbReference type="SAM" id="MobiDB-lite"/>
    </source>
</evidence>
<gene>
    <name evidence="10" type="ORF">SAMN04489742_0768</name>
</gene>
<evidence type="ECO:0000256" key="5">
    <source>
        <dbReference type="ARBA" id="ARBA00022692"/>
    </source>
</evidence>
<evidence type="ECO:0000256" key="1">
    <source>
        <dbReference type="ARBA" id="ARBA00004651"/>
    </source>
</evidence>
<feature type="region of interest" description="Disordered" evidence="8">
    <location>
        <begin position="1"/>
        <end position="34"/>
    </location>
</feature>
<feature type="compositionally biased region" description="Polar residues" evidence="8">
    <location>
        <begin position="8"/>
        <end position="19"/>
    </location>
</feature>
<feature type="transmembrane region" description="Helical" evidence="9">
    <location>
        <begin position="308"/>
        <end position="325"/>
    </location>
</feature>
<evidence type="ECO:0000313" key="10">
    <source>
        <dbReference type="EMBL" id="SDQ35048.1"/>
    </source>
</evidence>
<feature type="transmembrane region" description="Helical" evidence="9">
    <location>
        <begin position="190"/>
        <end position="211"/>
    </location>
</feature>
<dbReference type="PANTHER" id="PTHR21716:SF53">
    <property type="entry name" value="PERMEASE PERM-RELATED"/>
    <property type="match status" value="1"/>
</dbReference>
<comment type="subcellular location">
    <subcellularLocation>
        <location evidence="1">Cell membrane</location>
        <topology evidence="1">Multi-pass membrane protein</topology>
    </subcellularLocation>
</comment>
<dbReference type="Pfam" id="PF01594">
    <property type="entry name" value="AI-2E_transport"/>
    <property type="match status" value="1"/>
</dbReference>
<evidence type="ECO:0000256" key="3">
    <source>
        <dbReference type="ARBA" id="ARBA00022448"/>
    </source>
</evidence>
<evidence type="ECO:0000256" key="4">
    <source>
        <dbReference type="ARBA" id="ARBA00022475"/>
    </source>
</evidence>
<feature type="transmembrane region" description="Helical" evidence="9">
    <location>
        <begin position="50"/>
        <end position="71"/>
    </location>
</feature>
<feature type="transmembrane region" description="Helical" evidence="9">
    <location>
        <begin position="277"/>
        <end position="301"/>
    </location>
</feature>
<dbReference type="OrthoDB" id="9784366at2"/>
<dbReference type="GO" id="GO:0055085">
    <property type="term" value="P:transmembrane transport"/>
    <property type="evidence" value="ECO:0007669"/>
    <property type="project" value="TreeGrafter"/>
</dbReference>
<comment type="similarity">
    <text evidence="2">Belongs to the autoinducer-2 exporter (AI-2E) (TC 2.A.86) family.</text>
</comment>